<organism evidence="2 3">
    <name type="scientific">Handroanthus impetiginosus</name>
    <dbReference type="NCBI Taxonomy" id="429701"/>
    <lineage>
        <taxon>Eukaryota</taxon>
        <taxon>Viridiplantae</taxon>
        <taxon>Streptophyta</taxon>
        <taxon>Embryophyta</taxon>
        <taxon>Tracheophyta</taxon>
        <taxon>Spermatophyta</taxon>
        <taxon>Magnoliopsida</taxon>
        <taxon>eudicotyledons</taxon>
        <taxon>Gunneridae</taxon>
        <taxon>Pentapetalae</taxon>
        <taxon>asterids</taxon>
        <taxon>lamiids</taxon>
        <taxon>Lamiales</taxon>
        <taxon>Bignoniaceae</taxon>
        <taxon>Crescentiina</taxon>
        <taxon>Tabebuia alliance</taxon>
        <taxon>Handroanthus</taxon>
    </lineage>
</organism>
<accession>A0A2G9I9R2</accession>
<proteinExistence type="predicted"/>
<protein>
    <submittedName>
        <fullName evidence="2">Uncharacterized protein</fullName>
    </submittedName>
</protein>
<feature type="region of interest" description="Disordered" evidence="1">
    <location>
        <begin position="1"/>
        <end position="61"/>
    </location>
</feature>
<reference evidence="3" key="1">
    <citation type="journal article" date="2018" name="Gigascience">
        <title>Genome assembly of the Pink Ipe (Handroanthus impetiginosus, Bignoniaceae), a highly valued, ecologically keystone Neotropical timber forest tree.</title>
        <authorList>
            <person name="Silva-Junior O.B."/>
            <person name="Grattapaglia D."/>
            <person name="Novaes E."/>
            <person name="Collevatti R.G."/>
        </authorList>
    </citation>
    <scope>NUCLEOTIDE SEQUENCE [LARGE SCALE GENOMIC DNA]</scope>
    <source>
        <strain evidence="3">cv. UFG-1</strain>
    </source>
</reference>
<evidence type="ECO:0000313" key="3">
    <source>
        <dbReference type="Proteomes" id="UP000231279"/>
    </source>
</evidence>
<evidence type="ECO:0000256" key="1">
    <source>
        <dbReference type="SAM" id="MobiDB-lite"/>
    </source>
</evidence>
<dbReference type="AlphaFoldDB" id="A0A2G9I9R2"/>
<keyword evidence="3" id="KW-1185">Reference proteome</keyword>
<feature type="compositionally biased region" description="Basic and acidic residues" evidence="1">
    <location>
        <begin position="37"/>
        <end position="55"/>
    </location>
</feature>
<dbReference type="EMBL" id="NKXS01000089">
    <property type="protein sequence ID" value="PIN26492.1"/>
    <property type="molecule type" value="Genomic_DNA"/>
</dbReference>
<name>A0A2G9I9R2_9LAMI</name>
<sequence length="82" mass="9163">MADSEDLVSRNTQQRPPPPNVYRRLDQGVGSRTKGGQRSEHEERSKGRNDPDNPRIKPVLSKAEVNEISCELTMVSGTLKSM</sequence>
<comment type="caution">
    <text evidence="2">The sequence shown here is derived from an EMBL/GenBank/DDBJ whole genome shotgun (WGS) entry which is preliminary data.</text>
</comment>
<gene>
    <name evidence="2" type="ORF">CDL12_00757</name>
</gene>
<dbReference type="Proteomes" id="UP000231279">
    <property type="component" value="Unassembled WGS sequence"/>
</dbReference>
<evidence type="ECO:0000313" key="2">
    <source>
        <dbReference type="EMBL" id="PIN26492.1"/>
    </source>
</evidence>